<dbReference type="InterPro" id="IPR011055">
    <property type="entry name" value="Dup_hybrid_motif"/>
</dbReference>
<protein>
    <submittedName>
        <fullName evidence="8">PTS glucose transporter subunit IIA</fullName>
    </submittedName>
</protein>
<dbReference type="GO" id="GO:0005737">
    <property type="term" value="C:cytoplasm"/>
    <property type="evidence" value="ECO:0007669"/>
    <property type="project" value="UniProtKB-SubCell"/>
</dbReference>
<keyword evidence="3 8" id="KW-0762">Sugar transport</keyword>
<dbReference type="AlphaFoldDB" id="A0A9D2PJ08"/>
<keyword evidence="4" id="KW-0808">Transferase</keyword>
<evidence type="ECO:0000256" key="3">
    <source>
        <dbReference type="ARBA" id="ARBA00022597"/>
    </source>
</evidence>
<evidence type="ECO:0000256" key="6">
    <source>
        <dbReference type="ARBA" id="ARBA00022777"/>
    </source>
</evidence>
<evidence type="ECO:0000256" key="5">
    <source>
        <dbReference type="ARBA" id="ARBA00022683"/>
    </source>
</evidence>
<comment type="caution">
    <text evidence="8">The sequence shown here is derived from an EMBL/GenBank/DDBJ whole genome shotgun (WGS) entry which is preliminary data.</text>
</comment>
<proteinExistence type="predicted"/>
<evidence type="ECO:0000313" key="9">
    <source>
        <dbReference type="Proteomes" id="UP000823904"/>
    </source>
</evidence>
<organism evidence="8 9">
    <name type="scientific">Candidatus Anaerostipes avistercoris</name>
    <dbReference type="NCBI Taxonomy" id="2838462"/>
    <lineage>
        <taxon>Bacteria</taxon>
        <taxon>Bacillati</taxon>
        <taxon>Bacillota</taxon>
        <taxon>Clostridia</taxon>
        <taxon>Lachnospirales</taxon>
        <taxon>Lachnospiraceae</taxon>
        <taxon>Anaerostipes</taxon>
    </lineage>
</organism>
<dbReference type="Proteomes" id="UP000823904">
    <property type="component" value="Unassembled WGS sequence"/>
</dbReference>
<reference evidence="8" key="1">
    <citation type="journal article" date="2021" name="PeerJ">
        <title>Extensive microbial diversity within the chicken gut microbiome revealed by metagenomics and culture.</title>
        <authorList>
            <person name="Gilroy R."/>
            <person name="Ravi A."/>
            <person name="Getino M."/>
            <person name="Pursley I."/>
            <person name="Horton D.L."/>
            <person name="Alikhan N.F."/>
            <person name="Baker D."/>
            <person name="Gharbi K."/>
            <person name="Hall N."/>
            <person name="Watson M."/>
            <person name="Adriaenssens E.M."/>
            <person name="Foster-Nyarko E."/>
            <person name="Jarju S."/>
            <person name="Secka A."/>
            <person name="Antonio M."/>
            <person name="Oren A."/>
            <person name="Chaudhuri R.R."/>
            <person name="La Ragione R."/>
            <person name="Hildebrand F."/>
            <person name="Pallen M.J."/>
        </authorList>
    </citation>
    <scope>NUCLEOTIDE SEQUENCE</scope>
    <source>
        <strain evidence="8">ChiSjej3B21-8574</strain>
    </source>
</reference>
<dbReference type="GO" id="GO:0016301">
    <property type="term" value="F:kinase activity"/>
    <property type="evidence" value="ECO:0007669"/>
    <property type="project" value="UniProtKB-KW"/>
</dbReference>
<comment type="subcellular location">
    <subcellularLocation>
        <location evidence="1">Cytoplasm</location>
    </subcellularLocation>
</comment>
<keyword evidence="6" id="KW-0418">Kinase</keyword>
<gene>
    <name evidence="8" type="ORF">H9754_11350</name>
</gene>
<evidence type="ECO:0000256" key="4">
    <source>
        <dbReference type="ARBA" id="ARBA00022679"/>
    </source>
</evidence>
<evidence type="ECO:0000256" key="2">
    <source>
        <dbReference type="ARBA" id="ARBA00022448"/>
    </source>
</evidence>
<dbReference type="FunFam" id="2.70.70.10:FF:000001">
    <property type="entry name" value="PTS system glucose-specific IIA component"/>
    <property type="match status" value="1"/>
</dbReference>
<dbReference type="SUPFAM" id="SSF51261">
    <property type="entry name" value="Duplicated hybrid motif"/>
    <property type="match status" value="1"/>
</dbReference>
<dbReference type="InterPro" id="IPR050890">
    <property type="entry name" value="PTS_EIIA_component"/>
</dbReference>
<evidence type="ECO:0000256" key="1">
    <source>
        <dbReference type="ARBA" id="ARBA00004496"/>
    </source>
</evidence>
<dbReference type="PROSITE" id="PS51093">
    <property type="entry name" value="PTS_EIIA_TYPE_1"/>
    <property type="match status" value="1"/>
</dbReference>
<accession>A0A9D2PJ08</accession>
<dbReference type="PANTHER" id="PTHR45008:SF1">
    <property type="entry name" value="PTS SYSTEM GLUCOSE-SPECIFIC EIIA COMPONENT"/>
    <property type="match status" value="1"/>
</dbReference>
<dbReference type="GO" id="GO:0009401">
    <property type="term" value="P:phosphoenolpyruvate-dependent sugar phosphotransferase system"/>
    <property type="evidence" value="ECO:0007669"/>
    <property type="project" value="UniProtKB-KW"/>
</dbReference>
<evidence type="ECO:0000259" key="7">
    <source>
        <dbReference type="PROSITE" id="PS51093"/>
    </source>
</evidence>
<dbReference type="Pfam" id="PF00358">
    <property type="entry name" value="PTS_EIIA_1"/>
    <property type="match status" value="1"/>
</dbReference>
<keyword evidence="5" id="KW-0598">Phosphotransferase system</keyword>
<sequence>MFFFKKNKNLKAFLTGELVCIDKVNDDVFSQKMMGEGIAIKPTDDKIYAPCDGIIEIVFEKTEHAIGITMDNGVQLLIHCGLNTVNLEDRICEAKVQKGDKVKAGQLLMTFDREKLKAGNYDDITMLVVLDQGNAKKITFVKDQDVVANKTEIAMIE</sequence>
<dbReference type="PANTHER" id="PTHR45008">
    <property type="entry name" value="PTS SYSTEM GLUCOSE-SPECIFIC EIIA COMPONENT"/>
    <property type="match status" value="1"/>
</dbReference>
<reference evidence="8" key="2">
    <citation type="submission" date="2021-04" db="EMBL/GenBank/DDBJ databases">
        <authorList>
            <person name="Gilroy R."/>
        </authorList>
    </citation>
    <scope>NUCLEOTIDE SEQUENCE</scope>
    <source>
        <strain evidence="8">ChiSjej3B21-8574</strain>
    </source>
</reference>
<name>A0A9D2PJ08_9FIRM</name>
<dbReference type="Gene3D" id="2.70.70.10">
    <property type="entry name" value="Glucose Permease (Domain IIA)"/>
    <property type="match status" value="1"/>
</dbReference>
<feature type="domain" description="PTS EIIA type-1" evidence="7">
    <location>
        <begin position="26"/>
        <end position="131"/>
    </location>
</feature>
<keyword evidence="2" id="KW-0813">Transport</keyword>
<dbReference type="InterPro" id="IPR001127">
    <property type="entry name" value="PTS_EIIA_1_perm"/>
</dbReference>
<dbReference type="NCBIfam" id="TIGR00830">
    <property type="entry name" value="PTBA"/>
    <property type="match status" value="1"/>
</dbReference>
<evidence type="ECO:0000313" key="8">
    <source>
        <dbReference type="EMBL" id="HJC51139.1"/>
    </source>
</evidence>
<dbReference type="EMBL" id="DWWD01000044">
    <property type="protein sequence ID" value="HJC51139.1"/>
    <property type="molecule type" value="Genomic_DNA"/>
</dbReference>